<gene>
    <name evidence="1" type="ORF">FM101_13225</name>
</gene>
<dbReference type="EMBL" id="FUHW01000044">
    <property type="protein sequence ID" value="SJM71337.1"/>
    <property type="molecule type" value="Genomic_DNA"/>
</dbReference>
<evidence type="ECO:0000313" key="2">
    <source>
        <dbReference type="Proteomes" id="UP000195913"/>
    </source>
</evidence>
<evidence type="ECO:0000313" key="1">
    <source>
        <dbReference type="EMBL" id="SJM71337.1"/>
    </source>
</evidence>
<name>A0A1R4GT16_9MICC</name>
<dbReference type="RefSeq" id="WP_087000378.1">
    <property type="nucleotide sequence ID" value="NZ_FUHW01000044.1"/>
</dbReference>
<dbReference type="AlphaFoldDB" id="A0A1R4GT16"/>
<accession>A0A1R4GT16</accession>
<keyword evidence="2" id="KW-1185">Reference proteome</keyword>
<protein>
    <submittedName>
        <fullName evidence="1">Uncharacterized protein</fullName>
    </submittedName>
</protein>
<sequence>MLKVSAQLPAGWQQIETAGCRFLAFHTGAPPPAEHTQLFVGSDAVPVTVHGLDIMDSISRELDSRRPESTALPSTIIAVEYPSRDLLEGIEGLHIIEEAASTMAGQQAWRMDLTHRHRGVALFTRRWVIDAGATTLEIAATCTLDHFSHFIGDFDALEERMVWAA</sequence>
<dbReference type="Proteomes" id="UP000195913">
    <property type="component" value="Unassembled WGS sequence"/>
</dbReference>
<reference evidence="1 2" key="1">
    <citation type="submission" date="2017-02" db="EMBL/GenBank/DDBJ databases">
        <authorList>
            <person name="Peterson S.W."/>
        </authorList>
    </citation>
    <scope>NUCLEOTIDE SEQUENCE [LARGE SCALE GENOMIC DNA]</scope>
    <source>
        <strain evidence="1 2">B Ar 00.02</strain>
    </source>
</reference>
<proteinExistence type="predicted"/>
<organism evidence="1 2">
    <name type="scientific">Arthrobacter rhombi</name>
    <dbReference type="NCBI Taxonomy" id="71253"/>
    <lineage>
        <taxon>Bacteria</taxon>
        <taxon>Bacillati</taxon>
        <taxon>Actinomycetota</taxon>
        <taxon>Actinomycetes</taxon>
        <taxon>Micrococcales</taxon>
        <taxon>Micrococcaceae</taxon>
        <taxon>Arthrobacter</taxon>
    </lineage>
</organism>